<dbReference type="CDD" id="cd00075">
    <property type="entry name" value="HATPase"/>
    <property type="match status" value="1"/>
</dbReference>
<dbReference type="InterPro" id="IPR036097">
    <property type="entry name" value="HisK_dim/P_sf"/>
</dbReference>
<dbReference type="EMBL" id="DWWL01000023">
    <property type="protein sequence ID" value="HJC47131.1"/>
    <property type="molecule type" value="Genomic_DNA"/>
</dbReference>
<evidence type="ECO:0000313" key="11">
    <source>
        <dbReference type="EMBL" id="HJC47131.1"/>
    </source>
</evidence>
<dbReference type="InterPro" id="IPR003594">
    <property type="entry name" value="HATPase_dom"/>
</dbReference>
<accession>A0A9D2T6F7</accession>
<dbReference type="GO" id="GO:0000155">
    <property type="term" value="F:phosphorelay sensor kinase activity"/>
    <property type="evidence" value="ECO:0007669"/>
    <property type="project" value="InterPro"/>
</dbReference>
<keyword evidence="5" id="KW-0808">Transferase</keyword>
<dbReference type="AlphaFoldDB" id="A0A9D2T6F7"/>
<dbReference type="EC" id="2.7.13.3" evidence="3"/>
<keyword evidence="8 9" id="KW-0472">Membrane</keyword>
<evidence type="ECO:0000256" key="8">
    <source>
        <dbReference type="ARBA" id="ARBA00023136"/>
    </source>
</evidence>
<evidence type="ECO:0000256" key="5">
    <source>
        <dbReference type="ARBA" id="ARBA00022679"/>
    </source>
</evidence>
<comment type="catalytic activity">
    <reaction evidence="1">
        <text>ATP + protein L-histidine = ADP + protein N-phospho-L-histidine.</text>
        <dbReference type="EC" id="2.7.13.3"/>
    </reaction>
</comment>
<comment type="subcellular location">
    <subcellularLocation>
        <location evidence="2">Membrane</location>
    </subcellularLocation>
</comment>
<dbReference type="SUPFAM" id="SSF47384">
    <property type="entry name" value="Homodimeric domain of signal transducing histidine kinase"/>
    <property type="match status" value="1"/>
</dbReference>
<dbReference type="PANTHER" id="PTHR45453">
    <property type="entry name" value="PHOSPHATE REGULON SENSOR PROTEIN PHOR"/>
    <property type="match status" value="1"/>
</dbReference>
<dbReference type="Pfam" id="PF00512">
    <property type="entry name" value="HisKA"/>
    <property type="match status" value="1"/>
</dbReference>
<dbReference type="Pfam" id="PF02518">
    <property type="entry name" value="HATPase_c"/>
    <property type="match status" value="1"/>
</dbReference>
<dbReference type="GO" id="GO:0005886">
    <property type="term" value="C:plasma membrane"/>
    <property type="evidence" value="ECO:0007669"/>
    <property type="project" value="TreeGrafter"/>
</dbReference>
<proteinExistence type="predicted"/>
<protein>
    <recommendedName>
        <fullName evidence="3">histidine kinase</fullName>
        <ecNumber evidence="3">2.7.13.3</ecNumber>
    </recommendedName>
</protein>
<dbReference type="Proteomes" id="UP000823883">
    <property type="component" value="Unassembled WGS sequence"/>
</dbReference>
<keyword evidence="9" id="KW-0812">Transmembrane</keyword>
<dbReference type="InterPro" id="IPR005467">
    <property type="entry name" value="His_kinase_dom"/>
</dbReference>
<keyword evidence="4" id="KW-0597">Phosphoprotein</keyword>
<name>A0A9D2T6F7_9FIRM</name>
<dbReference type="GO" id="GO:0004721">
    <property type="term" value="F:phosphoprotein phosphatase activity"/>
    <property type="evidence" value="ECO:0007669"/>
    <property type="project" value="TreeGrafter"/>
</dbReference>
<organism evidence="11 12">
    <name type="scientific">Candidatus Lachnoclostridium pullistercoris</name>
    <dbReference type="NCBI Taxonomy" id="2838632"/>
    <lineage>
        <taxon>Bacteria</taxon>
        <taxon>Bacillati</taxon>
        <taxon>Bacillota</taxon>
        <taxon>Clostridia</taxon>
        <taxon>Lachnospirales</taxon>
        <taxon>Lachnospiraceae</taxon>
    </lineage>
</organism>
<evidence type="ECO:0000259" key="10">
    <source>
        <dbReference type="PROSITE" id="PS50109"/>
    </source>
</evidence>
<evidence type="ECO:0000256" key="9">
    <source>
        <dbReference type="SAM" id="Phobius"/>
    </source>
</evidence>
<dbReference type="InterPro" id="IPR050351">
    <property type="entry name" value="BphY/WalK/GraS-like"/>
</dbReference>
<dbReference type="FunFam" id="3.30.565.10:FF:000006">
    <property type="entry name" value="Sensor histidine kinase WalK"/>
    <property type="match status" value="1"/>
</dbReference>
<evidence type="ECO:0000313" key="12">
    <source>
        <dbReference type="Proteomes" id="UP000823883"/>
    </source>
</evidence>
<dbReference type="SMART" id="SM00388">
    <property type="entry name" value="HisKA"/>
    <property type="match status" value="1"/>
</dbReference>
<sequence length="413" mass="46708">MKELKRLRLKFIISNMAMVTVVIVLAFLAVGYFTKYRMDRNNEQMLWEAAAGEPVPARWEEEGVRMPYFILVTDGEDQIVRVEGRYSPGQDGEMLQRLAAQSLSSAEDRGVLEMYQLLYLRRPLGSGYRIAYMDTSLGDSFAESMWRNLGIIGVAVWLVLLMVSCVLSRWAVDPVGRSIRREKQFVADASHELKTPLTVIMANAQLLADQEPPADKDGARWLKNIVQEAEGMKKLVEEMLALARSEADMGKKVQETCSFSDVVIESVLSFEAVFYQGKRELESDVEEGICVRGDEKDLRRLMGILLDNADKYSPEGSRTRVSLNRVQGKKVRLTVENTGAEIPKEKLEEIFERFYRSDSSRSDRKGYGLGLAIAKSVVERCRGTIRAESGDGENRFIVELRTAECRKKESDGK</sequence>
<reference evidence="11" key="2">
    <citation type="submission" date="2021-04" db="EMBL/GenBank/DDBJ databases">
        <authorList>
            <person name="Gilroy R."/>
        </authorList>
    </citation>
    <scope>NUCLEOTIDE SEQUENCE</scope>
    <source>
        <strain evidence="11">CHK183-5548</strain>
    </source>
</reference>
<dbReference type="PANTHER" id="PTHR45453:SF1">
    <property type="entry name" value="PHOSPHATE REGULON SENSOR PROTEIN PHOR"/>
    <property type="match status" value="1"/>
</dbReference>
<dbReference type="SUPFAM" id="SSF55874">
    <property type="entry name" value="ATPase domain of HSP90 chaperone/DNA topoisomerase II/histidine kinase"/>
    <property type="match status" value="1"/>
</dbReference>
<evidence type="ECO:0000256" key="4">
    <source>
        <dbReference type="ARBA" id="ARBA00022553"/>
    </source>
</evidence>
<keyword evidence="6 11" id="KW-0418">Kinase</keyword>
<keyword evidence="7" id="KW-0902">Two-component regulatory system</keyword>
<gene>
    <name evidence="11" type="ORF">IAA04_03650</name>
</gene>
<evidence type="ECO:0000256" key="7">
    <source>
        <dbReference type="ARBA" id="ARBA00023012"/>
    </source>
</evidence>
<dbReference type="Gene3D" id="1.10.287.130">
    <property type="match status" value="1"/>
</dbReference>
<feature type="transmembrane region" description="Helical" evidence="9">
    <location>
        <begin position="12"/>
        <end position="33"/>
    </location>
</feature>
<dbReference type="GO" id="GO:0016036">
    <property type="term" value="P:cellular response to phosphate starvation"/>
    <property type="evidence" value="ECO:0007669"/>
    <property type="project" value="TreeGrafter"/>
</dbReference>
<comment type="caution">
    <text evidence="11">The sequence shown here is derived from an EMBL/GenBank/DDBJ whole genome shotgun (WGS) entry which is preliminary data.</text>
</comment>
<feature type="domain" description="Histidine kinase" evidence="10">
    <location>
        <begin position="188"/>
        <end position="404"/>
    </location>
</feature>
<dbReference type="CDD" id="cd00082">
    <property type="entry name" value="HisKA"/>
    <property type="match status" value="1"/>
</dbReference>
<dbReference type="InterPro" id="IPR004358">
    <property type="entry name" value="Sig_transdc_His_kin-like_C"/>
</dbReference>
<dbReference type="SMART" id="SM00387">
    <property type="entry name" value="HATPase_c"/>
    <property type="match status" value="1"/>
</dbReference>
<dbReference type="FunFam" id="1.10.287.130:FF:000001">
    <property type="entry name" value="Two-component sensor histidine kinase"/>
    <property type="match status" value="1"/>
</dbReference>
<reference evidence="11" key="1">
    <citation type="journal article" date="2021" name="PeerJ">
        <title>Extensive microbial diversity within the chicken gut microbiome revealed by metagenomics and culture.</title>
        <authorList>
            <person name="Gilroy R."/>
            <person name="Ravi A."/>
            <person name="Getino M."/>
            <person name="Pursley I."/>
            <person name="Horton D.L."/>
            <person name="Alikhan N.F."/>
            <person name="Baker D."/>
            <person name="Gharbi K."/>
            <person name="Hall N."/>
            <person name="Watson M."/>
            <person name="Adriaenssens E.M."/>
            <person name="Foster-Nyarko E."/>
            <person name="Jarju S."/>
            <person name="Secka A."/>
            <person name="Antonio M."/>
            <person name="Oren A."/>
            <person name="Chaudhuri R.R."/>
            <person name="La Ragione R."/>
            <person name="Hildebrand F."/>
            <person name="Pallen M.J."/>
        </authorList>
    </citation>
    <scope>NUCLEOTIDE SEQUENCE</scope>
    <source>
        <strain evidence="11">CHK183-5548</strain>
    </source>
</reference>
<evidence type="ECO:0000256" key="6">
    <source>
        <dbReference type="ARBA" id="ARBA00022777"/>
    </source>
</evidence>
<dbReference type="InterPro" id="IPR003661">
    <property type="entry name" value="HisK_dim/P_dom"/>
</dbReference>
<dbReference type="InterPro" id="IPR036890">
    <property type="entry name" value="HATPase_C_sf"/>
</dbReference>
<dbReference type="PRINTS" id="PR00344">
    <property type="entry name" value="BCTRLSENSOR"/>
</dbReference>
<evidence type="ECO:0000256" key="1">
    <source>
        <dbReference type="ARBA" id="ARBA00000085"/>
    </source>
</evidence>
<keyword evidence="9" id="KW-1133">Transmembrane helix</keyword>
<dbReference type="PROSITE" id="PS50109">
    <property type="entry name" value="HIS_KIN"/>
    <property type="match status" value="1"/>
</dbReference>
<evidence type="ECO:0000256" key="2">
    <source>
        <dbReference type="ARBA" id="ARBA00004370"/>
    </source>
</evidence>
<feature type="transmembrane region" description="Helical" evidence="9">
    <location>
        <begin position="149"/>
        <end position="172"/>
    </location>
</feature>
<dbReference type="Gene3D" id="3.30.565.10">
    <property type="entry name" value="Histidine kinase-like ATPase, C-terminal domain"/>
    <property type="match status" value="1"/>
</dbReference>
<evidence type="ECO:0000256" key="3">
    <source>
        <dbReference type="ARBA" id="ARBA00012438"/>
    </source>
</evidence>